<dbReference type="Gene3D" id="3.40.30.10">
    <property type="entry name" value="Glutaredoxin"/>
    <property type="match status" value="1"/>
</dbReference>
<organism evidence="8 9">
    <name type="scientific">Carboxydichorda subterranea</name>
    <dbReference type="NCBI Taxonomy" id="3109565"/>
    <lineage>
        <taxon>Bacteria</taxon>
        <taxon>Bacillati</taxon>
        <taxon>Bacillota</taxon>
        <taxon>Limnochordia</taxon>
        <taxon>Limnochordales</taxon>
        <taxon>Geochordaceae</taxon>
        <taxon>Carboxydichorda</taxon>
    </lineage>
</organism>
<dbReference type="InterPro" id="IPR011538">
    <property type="entry name" value="Nuo51_FMN-bd"/>
</dbReference>
<dbReference type="Gene3D" id="6.10.250.1450">
    <property type="match status" value="1"/>
</dbReference>
<dbReference type="InterPro" id="IPR019554">
    <property type="entry name" value="Soluble_ligand-bd"/>
</dbReference>
<keyword evidence="9" id="KW-1185">Reference proteome</keyword>
<comment type="similarity">
    <text evidence="1">Belongs to the complex I 51 kDa subunit family.</text>
</comment>
<dbReference type="PROSITE" id="PS00645">
    <property type="entry name" value="COMPLEX1_51K_2"/>
    <property type="match status" value="1"/>
</dbReference>
<feature type="domain" description="NADH-ubiquinone oxidoreductase 51kDa subunit iron-sulphur binding" evidence="7">
    <location>
        <begin position="569"/>
        <end position="615"/>
    </location>
</feature>
<name>A0ABZ1BZ53_9FIRM</name>
<dbReference type="EMBL" id="CP141615">
    <property type="protein sequence ID" value="WRP17969.1"/>
    <property type="molecule type" value="Genomic_DNA"/>
</dbReference>
<dbReference type="PANTHER" id="PTHR43578:SF3">
    <property type="entry name" value="NADH-QUINONE OXIDOREDUCTASE SUBUNIT F"/>
    <property type="match status" value="1"/>
</dbReference>
<gene>
    <name evidence="8" type="ORF">U7230_02860</name>
</gene>
<dbReference type="Proteomes" id="UP001332192">
    <property type="component" value="Chromosome"/>
</dbReference>
<reference evidence="8 9" key="1">
    <citation type="journal article" date="2024" name="Front. Microbiol.">
        <title>Novel thermophilic genera Geochorda gen. nov. and Carboxydochorda gen. nov. from the deep terrestrial subsurface reveal the ecophysiological diversity in the class Limnochordia.</title>
        <authorList>
            <person name="Karnachuk O.V."/>
            <person name="Lukina A.P."/>
            <person name="Avakyan M.R."/>
            <person name="Kadnikov V.V."/>
            <person name="Begmatov S."/>
            <person name="Beletsky A.V."/>
            <person name="Vlasova K.G."/>
            <person name="Novikov A.A."/>
            <person name="Shcherbakova V.A."/>
            <person name="Mardanov A.V."/>
            <person name="Ravin N.V."/>
        </authorList>
    </citation>
    <scope>NUCLEOTIDE SEQUENCE [LARGE SCALE GENOMIC DNA]</scope>
    <source>
        <strain evidence="8 9">L945</strain>
    </source>
</reference>
<evidence type="ECO:0000256" key="1">
    <source>
        <dbReference type="ARBA" id="ARBA00007523"/>
    </source>
</evidence>
<keyword evidence="2" id="KW-0004">4Fe-4S</keyword>
<dbReference type="InterPro" id="IPR019575">
    <property type="entry name" value="Nuop51_4Fe4S-bd"/>
</dbReference>
<evidence type="ECO:0000256" key="2">
    <source>
        <dbReference type="ARBA" id="ARBA00022485"/>
    </source>
</evidence>
<dbReference type="Gene3D" id="3.10.20.600">
    <property type="match status" value="1"/>
</dbReference>
<dbReference type="Gene3D" id="1.20.1440.230">
    <property type="entry name" value="NADH-ubiquinone oxidoreductase 51kDa subunit, iron-sulphur binding domain"/>
    <property type="match status" value="1"/>
</dbReference>
<feature type="compositionally biased region" description="Basic and acidic residues" evidence="6">
    <location>
        <begin position="129"/>
        <end position="140"/>
    </location>
</feature>
<dbReference type="InterPro" id="IPR036249">
    <property type="entry name" value="Thioredoxin-like_sf"/>
</dbReference>
<dbReference type="InterPro" id="IPR037207">
    <property type="entry name" value="Nuop51_4Fe4S-bd_sf"/>
</dbReference>
<evidence type="ECO:0000256" key="5">
    <source>
        <dbReference type="ARBA" id="ARBA00023014"/>
    </source>
</evidence>
<accession>A0ABZ1BZ53</accession>
<dbReference type="RefSeq" id="WP_324717240.1">
    <property type="nucleotide sequence ID" value="NZ_CP141615.1"/>
</dbReference>
<feature type="compositionally biased region" description="Basic and acidic residues" evidence="6">
    <location>
        <begin position="15"/>
        <end position="24"/>
    </location>
</feature>
<keyword evidence="3" id="KW-0479">Metal-binding</keyword>
<evidence type="ECO:0000256" key="4">
    <source>
        <dbReference type="ARBA" id="ARBA00023004"/>
    </source>
</evidence>
<protein>
    <submittedName>
        <fullName evidence="8">NAD(P)H-dependent oxidoreductase subunit E</fullName>
    </submittedName>
</protein>
<feature type="region of interest" description="Disordered" evidence="6">
    <location>
        <begin position="1"/>
        <end position="24"/>
    </location>
</feature>
<evidence type="ECO:0000256" key="3">
    <source>
        <dbReference type="ARBA" id="ARBA00022723"/>
    </source>
</evidence>
<dbReference type="Pfam" id="PF10589">
    <property type="entry name" value="NADH_4Fe-4S"/>
    <property type="match status" value="1"/>
</dbReference>
<dbReference type="Pfam" id="PF01257">
    <property type="entry name" value="2Fe-2S_thioredx"/>
    <property type="match status" value="1"/>
</dbReference>
<evidence type="ECO:0000313" key="8">
    <source>
        <dbReference type="EMBL" id="WRP17969.1"/>
    </source>
</evidence>
<dbReference type="SUPFAM" id="SSF52833">
    <property type="entry name" value="Thioredoxin-like"/>
    <property type="match status" value="1"/>
</dbReference>
<dbReference type="InterPro" id="IPR001949">
    <property type="entry name" value="NADH-UbQ_OxRdtase_51kDa_CS"/>
</dbReference>
<evidence type="ECO:0000313" key="9">
    <source>
        <dbReference type="Proteomes" id="UP001332192"/>
    </source>
</evidence>
<dbReference type="InterPro" id="IPR041921">
    <property type="entry name" value="NuoE_N"/>
</dbReference>
<evidence type="ECO:0000259" key="7">
    <source>
        <dbReference type="SMART" id="SM00928"/>
    </source>
</evidence>
<dbReference type="SUPFAM" id="SSF142984">
    <property type="entry name" value="Nqo1 middle domain-like"/>
    <property type="match status" value="1"/>
</dbReference>
<dbReference type="CDD" id="cd03064">
    <property type="entry name" value="TRX_Fd_NuoE"/>
    <property type="match status" value="1"/>
</dbReference>
<feature type="region of interest" description="Disordered" evidence="6">
    <location>
        <begin position="129"/>
        <end position="156"/>
    </location>
</feature>
<dbReference type="SUPFAM" id="SSF140490">
    <property type="entry name" value="Nqo1C-terminal domain-like"/>
    <property type="match status" value="1"/>
</dbReference>
<evidence type="ECO:0000256" key="6">
    <source>
        <dbReference type="SAM" id="MobiDB-lite"/>
    </source>
</evidence>
<dbReference type="InterPro" id="IPR037225">
    <property type="entry name" value="Nuo51_FMN-bd_sf"/>
</dbReference>
<dbReference type="SUPFAM" id="SSF142019">
    <property type="entry name" value="Nqo1 FMN-binding domain-like"/>
    <property type="match status" value="1"/>
</dbReference>
<sequence>MSQGPVAPAPGRGVDLSRLERMPDPEPDEAVALQEVWREVAPESRRGRRDLLLPALQALQRARGWVSYPALAAVCRELGVPLADAYGVAAFYALLRTEPGPRHIVHLCDDVACMRRGADRLAARLRERLGPPLHGPEHGGLRGLPGSARLSGAHGDGASPGAAASVGWAFSPCLGQCDRAPAALAGDEVWGELTPEGLEAGLRDLEAAGHPEGARGEPDGAAAEAPLLAGGSPGVPGPRAGCMGEATPLLLERVLSGGATTLDAYLARGGYQALRRARELGPGGAMAEVERARLLGRGGAAFPSSRKWAAVAREPGPRYVVCNADESEPGTFKDRVLLELDPFAVLEGMTIAAFATGAERGWIYVRGEYPDAYRSIRRAVEEARARGYLGHHLLGADWSFDVEVRRGAGAYVCGEETALFNSIEGLRGEPRARPPFPTQRGLFGRPTVIHNVETLASVVPILLRGGKWYGALGTARSAGTKLVSVSGDVAVPGLYEVPFGTPIRAILEELAGGAPGGRRIQAVLCGGAAGTFLFPEELDTPLAFETLQAIGGTVGSGALVVLDETADLWEVAERIARFFKEESCGQCVPCRVGTRRQWELVRAIRRQGGRVDGALRALFDDLARVMRDSSICGLGQLAPNALASLVRR</sequence>
<dbReference type="InterPro" id="IPR042128">
    <property type="entry name" value="NuoE_dom"/>
</dbReference>
<keyword evidence="5" id="KW-0411">Iron-sulfur</keyword>
<dbReference type="Gene3D" id="3.40.50.11540">
    <property type="entry name" value="NADH-ubiquinone oxidoreductase 51kDa subunit"/>
    <property type="match status" value="1"/>
</dbReference>
<dbReference type="Pfam" id="PF01512">
    <property type="entry name" value="Complex1_51K"/>
    <property type="match status" value="1"/>
</dbReference>
<dbReference type="Gene3D" id="1.10.10.1590">
    <property type="entry name" value="NADH-quinone oxidoreductase subunit E"/>
    <property type="match status" value="1"/>
</dbReference>
<dbReference type="SMART" id="SM00928">
    <property type="entry name" value="NADH_4Fe-4S"/>
    <property type="match status" value="1"/>
</dbReference>
<keyword evidence="4" id="KW-0408">Iron</keyword>
<dbReference type="Pfam" id="PF10531">
    <property type="entry name" value="SLBB"/>
    <property type="match status" value="1"/>
</dbReference>
<dbReference type="PANTHER" id="PTHR43578">
    <property type="entry name" value="NADH-QUINONE OXIDOREDUCTASE SUBUNIT F"/>
    <property type="match status" value="1"/>
</dbReference>
<proteinExistence type="inferred from homology"/>